<dbReference type="AlphaFoldDB" id="D1PXV1"/>
<organism evidence="1 2">
    <name type="scientific">Hallella bergensis DSM 17361</name>
    <dbReference type="NCBI Taxonomy" id="585502"/>
    <lineage>
        <taxon>Bacteria</taxon>
        <taxon>Pseudomonadati</taxon>
        <taxon>Bacteroidota</taxon>
        <taxon>Bacteroidia</taxon>
        <taxon>Bacteroidales</taxon>
        <taxon>Prevotellaceae</taxon>
        <taxon>Hallella</taxon>
    </lineage>
</organism>
<reference evidence="1 2" key="1">
    <citation type="submission" date="2009-10" db="EMBL/GenBank/DDBJ databases">
        <authorList>
            <person name="Qin X."/>
            <person name="Bachman B."/>
            <person name="Battles P."/>
            <person name="Bell A."/>
            <person name="Bess C."/>
            <person name="Bickham C."/>
            <person name="Chaboub L."/>
            <person name="Chen D."/>
            <person name="Coyle M."/>
            <person name="Deiros D.R."/>
            <person name="Dinh H."/>
            <person name="Forbes L."/>
            <person name="Fowler G."/>
            <person name="Francisco L."/>
            <person name="Fu Q."/>
            <person name="Gubbala S."/>
            <person name="Hale W."/>
            <person name="Han Y."/>
            <person name="Hemphill L."/>
            <person name="Highlander S.K."/>
            <person name="Hirani K."/>
            <person name="Hogues M."/>
            <person name="Jackson L."/>
            <person name="Jakkamsetti A."/>
            <person name="Javaid M."/>
            <person name="Jiang H."/>
            <person name="Korchina V."/>
            <person name="Kovar C."/>
            <person name="Lara F."/>
            <person name="Lee S."/>
            <person name="Mata R."/>
            <person name="Mathew T."/>
            <person name="Moen C."/>
            <person name="Morales K."/>
            <person name="Munidasa M."/>
            <person name="Nazareth L."/>
            <person name="Ngo R."/>
            <person name="Nguyen L."/>
            <person name="Okwuonu G."/>
            <person name="Ongeri F."/>
            <person name="Patil S."/>
            <person name="Petrosino J."/>
            <person name="Pham C."/>
            <person name="Pham P."/>
            <person name="Pu L.-L."/>
            <person name="Puazo M."/>
            <person name="Raj R."/>
            <person name="Reid J."/>
            <person name="Rouhana J."/>
            <person name="Saada N."/>
            <person name="Shang Y."/>
            <person name="Simmons D."/>
            <person name="Thornton R."/>
            <person name="Warren J."/>
            <person name="Weissenberger G."/>
            <person name="Zhang J."/>
            <person name="Zhang L."/>
            <person name="Zhou C."/>
            <person name="Zhu D."/>
            <person name="Muzny D."/>
            <person name="Worley K."/>
            <person name="Gibbs R."/>
        </authorList>
    </citation>
    <scope>NUCLEOTIDE SEQUENCE [LARGE SCALE GENOMIC DNA]</scope>
    <source>
        <strain evidence="1 2">DSM 17361</strain>
    </source>
</reference>
<accession>D1PXV1</accession>
<name>D1PXV1_9BACT</name>
<dbReference type="Proteomes" id="UP000003160">
    <property type="component" value="Unassembled WGS sequence"/>
</dbReference>
<proteinExistence type="predicted"/>
<dbReference type="RefSeq" id="WP_007173889.1">
    <property type="nucleotide sequence ID" value="NZ_GG704781.1"/>
</dbReference>
<dbReference type="HOGENOM" id="CLU_2772407_0_0_10"/>
<dbReference type="OrthoDB" id="1082554at2"/>
<keyword evidence="2" id="KW-1185">Reference proteome</keyword>
<sequence length="69" mass="7631">MNIAVALIAFLIVAVVLWGVAELNYKGFNYEEDVPHHPDPTAHQGGEYVEKSLRDILQDNSTKGYSAVD</sequence>
<protein>
    <submittedName>
        <fullName evidence="1">Uncharacterized protein</fullName>
    </submittedName>
</protein>
<evidence type="ECO:0000313" key="2">
    <source>
        <dbReference type="Proteomes" id="UP000003160"/>
    </source>
</evidence>
<evidence type="ECO:0000313" key="1">
    <source>
        <dbReference type="EMBL" id="EFA43772.1"/>
    </source>
</evidence>
<comment type="caution">
    <text evidence="1">The sequence shown here is derived from an EMBL/GenBank/DDBJ whole genome shotgun (WGS) entry which is preliminary data.</text>
</comment>
<dbReference type="EMBL" id="ACKS01000072">
    <property type="protein sequence ID" value="EFA43772.1"/>
    <property type="molecule type" value="Genomic_DNA"/>
</dbReference>
<gene>
    <name evidence="1" type="ORF">HMPREF0645_1786</name>
</gene>